<dbReference type="Proteomes" id="UP000619479">
    <property type="component" value="Unassembled WGS sequence"/>
</dbReference>
<organism evidence="3 4">
    <name type="scientific">Actinoplanes cyaneus</name>
    <dbReference type="NCBI Taxonomy" id="52696"/>
    <lineage>
        <taxon>Bacteria</taxon>
        <taxon>Bacillati</taxon>
        <taxon>Actinomycetota</taxon>
        <taxon>Actinomycetes</taxon>
        <taxon>Micromonosporales</taxon>
        <taxon>Micromonosporaceae</taxon>
        <taxon>Actinoplanes</taxon>
    </lineage>
</organism>
<feature type="region of interest" description="Disordered" evidence="1">
    <location>
        <begin position="65"/>
        <end position="88"/>
    </location>
</feature>
<gene>
    <name evidence="3" type="ORF">Acy02nite_47410</name>
</gene>
<evidence type="ECO:0000313" key="4">
    <source>
        <dbReference type="Proteomes" id="UP000619479"/>
    </source>
</evidence>
<protein>
    <submittedName>
        <fullName evidence="3">Uncharacterized protein</fullName>
    </submittedName>
</protein>
<dbReference type="EMBL" id="BOMH01000036">
    <property type="protein sequence ID" value="GID66860.1"/>
    <property type="molecule type" value="Genomic_DNA"/>
</dbReference>
<name>A0A919M246_9ACTN</name>
<feature type="transmembrane region" description="Helical" evidence="2">
    <location>
        <begin position="20"/>
        <end position="39"/>
    </location>
</feature>
<sequence>MRSSNLDGGSGLSDGQAGILGDVALAAVSFGLFTLPVLIKDSGHSPTAAIIALGVAATGRRSAKGRAGTGAAHWGSGRTGAGTRTCRC</sequence>
<keyword evidence="2" id="KW-0472">Membrane</keyword>
<evidence type="ECO:0000256" key="1">
    <source>
        <dbReference type="SAM" id="MobiDB-lite"/>
    </source>
</evidence>
<evidence type="ECO:0000256" key="2">
    <source>
        <dbReference type="SAM" id="Phobius"/>
    </source>
</evidence>
<evidence type="ECO:0000313" key="3">
    <source>
        <dbReference type="EMBL" id="GID66860.1"/>
    </source>
</evidence>
<keyword evidence="2" id="KW-1133">Transmembrane helix</keyword>
<reference evidence="3" key="1">
    <citation type="submission" date="2021-01" db="EMBL/GenBank/DDBJ databases">
        <title>Whole genome shotgun sequence of Actinoplanes cyaneus NBRC 14990.</title>
        <authorList>
            <person name="Komaki H."/>
            <person name="Tamura T."/>
        </authorList>
    </citation>
    <scope>NUCLEOTIDE SEQUENCE</scope>
    <source>
        <strain evidence="3">NBRC 14990</strain>
    </source>
</reference>
<keyword evidence="2" id="KW-0812">Transmembrane</keyword>
<proteinExistence type="predicted"/>
<accession>A0A919M246</accession>
<comment type="caution">
    <text evidence="3">The sequence shown here is derived from an EMBL/GenBank/DDBJ whole genome shotgun (WGS) entry which is preliminary data.</text>
</comment>
<dbReference type="AlphaFoldDB" id="A0A919M246"/>
<keyword evidence="4" id="KW-1185">Reference proteome</keyword>